<evidence type="ECO:0000313" key="2">
    <source>
        <dbReference type="Proteomes" id="UP000013487"/>
    </source>
</evidence>
<gene>
    <name evidence="1" type="ORF">BTCBT_002374</name>
</gene>
<proteinExistence type="predicted"/>
<evidence type="ECO:0000313" key="1">
    <source>
        <dbReference type="EMBL" id="ERI00819.1"/>
    </source>
</evidence>
<accession>A0AAN4KQG0</accession>
<reference evidence="1 2" key="1">
    <citation type="journal article" date="2013" name="Genome Announc.">
        <title>Draft Genome Sequence of Bacillus thuringiensis var. thuringiensis Strain T01-328, a Brazilian Isolate That Produces a Soluble Pesticide Protein, Cry1Ia.</title>
        <authorList>
            <person name="Varani A.M."/>
            <person name="Lemos M.V."/>
            <person name="Fernandes C.C."/>
            <person name="Lemos E.G."/>
            <person name="Alves E.C."/>
            <person name="Desiderio J.A."/>
        </authorList>
    </citation>
    <scope>NUCLEOTIDE SEQUENCE [LARGE SCALE GENOMIC DNA]</scope>
    <source>
        <strain evidence="1 2">T01-328</strain>
    </source>
</reference>
<sequence length="120" mass="14170">MYVGTVNEGETYIRSTNTLFYWSGADHIHDWFINQKKIGAENNKLYQVTKKDLEDLLEVCKKVMTDHSLASTLLPLSGYIGSPSYNESYFDRIDLTIEAIEYRFEHRDLEKEQLYYKANW</sequence>
<name>A0AAN4KQG0_BACTU</name>
<dbReference type="EMBL" id="ARXZ02000004">
    <property type="protein sequence ID" value="ERI00819.1"/>
    <property type="molecule type" value="Genomic_DNA"/>
</dbReference>
<dbReference type="AlphaFoldDB" id="A0AAN4KQG0"/>
<comment type="caution">
    <text evidence="1">The sequence shown here is derived from an EMBL/GenBank/DDBJ whole genome shotgun (WGS) entry which is preliminary data.</text>
</comment>
<dbReference type="Proteomes" id="UP000013487">
    <property type="component" value="Unassembled WGS sequence"/>
</dbReference>
<protein>
    <submittedName>
        <fullName evidence="1">Uncharacterized protein</fullName>
    </submittedName>
</protein>
<dbReference type="RefSeq" id="WP_000289272.1">
    <property type="nucleotide sequence ID" value="NZ_ARXZ02000004.1"/>
</dbReference>
<organism evidence="1 2">
    <name type="scientific">Bacillus thuringiensis T01-328</name>
    <dbReference type="NCBI Taxonomy" id="1324966"/>
    <lineage>
        <taxon>Bacteria</taxon>
        <taxon>Bacillati</taxon>
        <taxon>Bacillota</taxon>
        <taxon>Bacilli</taxon>
        <taxon>Bacillales</taxon>
        <taxon>Bacillaceae</taxon>
        <taxon>Bacillus</taxon>
        <taxon>Bacillus cereus group</taxon>
    </lineage>
</organism>